<sequence length="769" mass="87538">MNGHLQQFAHQLAAWTETIIEHGRTPFRRVDTYPEIDTAEGIKSPPLIFWINRQSMMAGGVLLLPDNNLDAELQVGRSCATALGLCHFITWEAKCVRIWKVEANETVEQQNFPLTNPDQPETFRLLLAEVLETLKLLAILGAIPAKDLAPHYFNNLFLITLEQALPPLTEAHRSQRSETDEVPAEDTDFSANEANRLILLKLIALIWSNKCPGSILPEKIEQTIELSLPDLPESLRQALNLKATPNTPPLPLESAVFFHHLLLRLRQLAWIQDPEKAKESIRCLAAHWFQGKTREEETAAVYLYPDVPVLNSTANTLLSSSPSLLAISALLTEINDLPPKRMICGNLFDLHRDNLPQQQVYARLLNQHIITNFDRRKYTTALRSAWPNRHLKIKAGQPFWPWELIHLLGVCHSRQQLVLEVPDALLNNPRNELAWILLCENYSFQQIQLLNNNCLKLDIYRDKSTLDVVSLKINGEAREIHFVEDPIRFKRQLLIALNLPSTVYNLLGNELIWPDSDKVSNNQQPGEDLYRQSRLYKWMYALLSGTSIEDKNGSQTLDSSLPYPEPLLLKELARFDKRNPAAEKPASLDSFLANILACPTIETIDRPKVSKAPRTFIPEDHSKNNIQETIAQQLSVHGIPNFPAQYLYFLDQPVICHYTIHPPLVVKSSLLGGFELQDADGQIISGYGDELKQILLLCAEAGKTEIDLPDGRQQLEQLLQHYLKDLETLYVYLNNLCYSQIKDFKSARKCIKSVWGQLNLPDPSWFRNP</sequence>
<keyword evidence="2" id="KW-1185">Reference proteome</keyword>
<organism evidence="1 2">
    <name type="scientific">Desulfuromusa kysingii</name>
    <dbReference type="NCBI Taxonomy" id="37625"/>
    <lineage>
        <taxon>Bacteria</taxon>
        <taxon>Pseudomonadati</taxon>
        <taxon>Thermodesulfobacteriota</taxon>
        <taxon>Desulfuromonadia</taxon>
        <taxon>Desulfuromonadales</taxon>
        <taxon>Geopsychrobacteraceae</taxon>
        <taxon>Desulfuromusa</taxon>
    </lineage>
</organism>
<dbReference type="Proteomes" id="UP000199409">
    <property type="component" value="Unassembled WGS sequence"/>
</dbReference>
<evidence type="ECO:0000313" key="1">
    <source>
        <dbReference type="EMBL" id="SDZ90754.1"/>
    </source>
</evidence>
<evidence type="ECO:0000313" key="2">
    <source>
        <dbReference type="Proteomes" id="UP000199409"/>
    </source>
</evidence>
<dbReference type="EMBL" id="FNQN01000002">
    <property type="protein sequence ID" value="SDZ90754.1"/>
    <property type="molecule type" value="Genomic_DNA"/>
</dbReference>
<reference evidence="1 2" key="1">
    <citation type="submission" date="2016-10" db="EMBL/GenBank/DDBJ databases">
        <authorList>
            <person name="de Groot N.N."/>
        </authorList>
    </citation>
    <scope>NUCLEOTIDE SEQUENCE [LARGE SCALE GENOMIC DNA]</scope>
    <source>
        <strain evidence="1 2">DSM 7343</strain>
    </source>
</reference>
<gene>
    <name evidence="1" type="ORF">SAMN05660420_00682</name>
</gene>
<accession>A0A1H3WWK0</accession>
<proteinExistence type="predicted"/>
<dbReference type="RefSeq" id="WP_092344755.1">
    <property type="nucleotide sequence ID" value="NZ_FNQN01000002.1"/>
</dbReference>
<dbReference type="AlphaFoldDB" id="A0A1H3WWK0"/>
<name>A0A1H3WWK0_9BACT</name>
<dbReference type="OrthoDB" id="5400823at2"/>
<dbReference type="STRING" id="37625.SAMN05660420_00682"/>
<protein>
    <submittedName>
        <fullName evidence="1">Uncharacterized protein</fullName>
    </submittedName>
</protein>